<dbReference type="Proteomes" id="UP000299102">
    <property type="component" value="Unassembled WGS sequence"/>
</dbReference>
<dbReference type="EMBL" id="BGZK01000308">
    <property type="protein sequence ID" value="GBP35740.1"/>
    <property type="molecule type" value="Genomic_DNA"/>
</dbReference>
<comment type="caution">
    <text evidence="1">The sequence shown here is derived from an EMBL/GenBank/DDBJ whole genome shotgun (WGS) entry which is preliminary data.</text>
</comment>
<sequence length="67" mass="7665">MPRRDNAFDVASSYKQRSTLRLEDLDRVEFEASASSLRGWWQALTLSSHTVNFPLRPNCGYSDTTRG</sequence>
<keyword evidence="2" id="KW-1185">Reference proteome</keyword>
<evidence type="ECO:0000313" key="1">
    <source>
        <dbReference type="EMBL" id="GBP35740.1"/>
    </source>
</evidence>
<name>A0A4C1VB55_EUMVA</name>
<protein>
    <submittedName>
        <fullName evidence="1">Uncharacterized protein</fullName>
    </submittedName>
</protein>
<dbReference type="AlphaFoldDB" id="A0A4C1VB55"/>
<organism evidence="1 2">
    <name type="scientific">Eumeta variegata</name>
    <name type="common">Bagworm moth</name>
    <name type="synonym">Eumeta japonica</name>
    <dbReference type="NCBI Taxonomy" id="151549"/>
    <lineage>
        <taxon>Eukaryota</taxon>
        <taxon>Metazoa</taxon>
        <taxon>Ecdysozoa</taxon>
        <taxon>Arthropoda</taxon>
        <taxon>Hexapoda</taxon>
        <taxon>Insecta</taxon>
        <taxon>Pterygota</taxon>
        <taxon>Neoptera</taxon>
        <taxon>Endopterygota</taxon>
        <taxon>Lepidoptera</taxon>
        <taxon>Glossata</taxon>
        <taxon>Ditrysia</taxon>
        <taxon>Tineoidea</taxon>
        <taxon>Psychidae</taxon>
        <taxon>Oiketicinae</taxon>
        <taxon>Eumeta</taxon>
    </lineage>
</organism>
<reference evidence="1 2" key="1">
    <citation type="journal article" date="2019" name="Commun. Biol.">
        <title>The bagworm genome reveals a unique fibroin gene that provides high tensile strength.</title>
        <authorList>
            <person name="Kono N."/>
            <person name="Nakamura H."/>
            <person name="Ohtoshi R."/>
            <person name="Tomita M."/>
            <person name="Numata K."/>
            <person name="Arakawa K."/>
        </authorList>
    </citation>
    <scope>NUCLEOTIDE SEQUENCE [LARGE SCALE GENOMIC DNA]</scope>
</reference>
<proteinExistence type="predicted"/>
<evidence type="ECO:0000313" key="2">
    <source>
        <dbReference type="Proteomes" id="UP000299102"/>
    </source>
</evidence>
<accession>A0A4C1VB55</accession>
<gene>
    <name evidence="1" type="ORF">EVAR_82674_1</name>
</gene>